<feature type="repeat" description="WD" evidence="3">
    <location>
        <begin position="269"/>
        <end position="304"/>
    </location>
</feature>
<protein>
    <recommendedName>
        <fullName evidence="4">TPR1-like CTLH-containing domain-containing protein</fullName>
    </recommendedName>
</protein>
<dbReference type="Pfam" id="PF00400">
    <property type="entry name" value="WD40"/>
    <property type="match status" value="5"/>
</dbReference>
<evidence type="ECO:0000256" key="3">
    <source>
        <dbReference type="PROSITE-ProRule" id="PRU00221"/>
    </source>
</evidence>
<sequence length="563" mass="63192">MAPLLPLPASSLDIHPSLAATVVTTINDNSHDNTNINYTTGISELMAAMQGIQRNKEATRSKRDEELVRLMLQSLHQMGYSYTALCLQQESGLVLEPPSMGQFRSAVLAGDWTLVETLIPLIDMTPRTGELHVWFLVKQQKYLEFLEIRDAKRALSVLRNELSPLAVSRDQIHKLSSYMMCSSSEELYQKSNWNGISGNSREQLLDALQEHISPSMMIPTKRLNILMDQAIQLQVSQCLYHNPLHEHISLYANHMCDRNAFPITTTHILEEHTDEVWFLAYSPDGTMLASASKDARAIIWDANSLTARFILEEHSEAVSFLSWRPDSTMLLTASNDHKLKLWGSKTGVCILTFARHTEPVTSCAWLPNGERFVSGSLDKNIYLWNLAGDVLCKWTGVRIMDLAISIDGHTLIASSNSTIRLYDLDLFHEIGTLQENDSITSVYVASDGKHLLVNLSVQEIHLWSLEHRRLVRKYVGQKQGRFVIRSCFGGMEDNFVLSGSEDSQVYIWHSESGTLIETLGGHDSCVNCVSWNPTKSIFASASDDHTIRIWGAKPAPTSLKAHV</sequence>
<dbReference type="PRINTS" id="PR00320">
    <property type="entry name" value="GPROTEINBRPT"/>
</dbReference>
<dbReference type="Proteomes" id="UP001648503">
    <property type="component" value="Unassembled WGS sequence"/>
</dbReference>
<comment type="caution">
    <text evidence="5">The sequence shown here is derived from an EMBL/GenBank/DDBJ whole genome shotgun (WGS) entry which is preliminary data.</text>
</comment>
<feature type="domain" description="TPR1-like CTLH-containing" evidence="4">
    <location>
        <begin position="100"/>
        <end position="214"/>
    </location>
</feature>
<dbReference type="PROSITE" id="PS50082">
    <property type="entry name" value="WD_REPEATS_2"/>
    <property type="match status" value="5"/>
</dbReference>
<dbReference type="SMART" id="SM00320">
    <property type="entry name" value="WD40"/>
    <property type="match status" value="7"/>
</dbReference>
<feature type="repeat" description="WD" evidence="3">
    <location>
        <begin position="353"/>
        <end position="386"/>
    </location>
</feature>
<dbReference type="EMBL" id="JAFCIX010000501">
    <property type="protein sequence ID" value="KAH6588550.1"/>
    <property type="molecule type" value="Genomic_DNA"/>
</dbReference>
<dbReference type="InterPro" id="IPR015943">
    <property type="entry name" value="WD40/YVTN_repeat-like_dom_sf"/>
</dbReference>
<dbReference type="Pfam" id="PF21889">
    <property type="entry name" value="TPR1-like_2nd"/>
    <property type="match status" value="1"/>
</dbReference>
<dbReference type="InterPro" id="IPR019775">
    <property type="entry name" value="WD40_repeat_CS"/>
</dbReference>
<dbReference type="InterPro" id="IPR020472">
    <property type="entry name" value="WD40_PAC1"/>
</dbReference>
<dbReference type="PROSITE" id="PS50896">
    <property type="entry name" value="LISH"/>
    <property type="match status" value="1"/>
</dbReference>
<proteinExistence type="predicted"/>
<dbReference type="PANTHER" id="PTHR22838">
    <property type="entry name" value="WD REPEAT PROTEIN 26-RELATED"/>
    <property type="match status" value="1"/>
</dbReference>
<evidence type="ECO:0000256" key="1">
    <source>
        <dbReference type="ARBA" id="ARBA00022574"/>
    </source>
</evidence>
<dbReference type="InterPro" id="IPR036322">
    <property type="entry name" value="WD40_repeat_dom_sf"/>
</dbReference>
<reference evidence="5 6" key="1">
    <citation type="submission" date="2021-02" db="EMBL/GenBank/DDBJ databases">
        <title>Variation within the Batrachochytrium salamandrivorans European outbreak.</title>
        <authorList>
            <person name="Kelly M."/>
            <person name="Pasmans F."/>
            <person name="Shea T.P."/>
            <person name="Munoz J.F."/>
            <person name="Carranza S."/>
            <person name="Cuomo C.A."/>
            <person name="Martel A."/>
        </authorList>
    </citation>
    <scope>NUCLEOTIDE SEQUENCE [LARGE SCALE GENOMIC DNA]</scope>
    <source>
        <strain evidence="5 6">AMFP18/2</strain>
    </source>
</reference>
<dbReference type="InterPro" id="IPR006594">
    <property type="entry name" value="LisH"/>
</dbReference>
<evidence type="ECO:0000313" key="5">
    <source>
        <dbReference type="EMBL" id="KAH6588550.1"/>
    </source>
</evidence>
<keyword evidence="6" id="KW-1185">Reference proteome</keyword>
<accession>A0ABQ8F0Y3</accession>
<dbReference type="CDD" id="cd00200">
    <property type="entry name" value="WD40"/>
    <property type="match status" value="1"/>
</dbReference>
<organism evidence="5 6">
    <name type="scientific">Batrachochytrium salamandrivorans</name>
    <dbReference type="NCBI Taxonomy" id="1357716"/>
    <lineage>
        <taxon>Eukaryota</taxon>
        <taxon>Fungi</taxon>
        <taxon>Fungi incertae sedis</taxon>
        <taxon>Chytridiomycota</taxon>
        <taxon>Chytridiomycota incertae sedis</taxon>
        <taxon>Chytridiomycetes</taxon>
        <taxon>Rhizophydiales</taxon>
        <taxon>Rhizophydiales incertae sedis</taxon>
        <taxon>Batrachochytrium</taxon>
    </lineage>
</organism>
<feature type="repeat" description="WD" evidence="3">
    <location>
        <begin position="311"/>
        <end position="352"/>
    </location>
</feature>
<dbReference type="PROSITE" id="PS50294">
    <property type="entry name" value="WD_REPEATS_REGION"/>
    <property type="match status" value="4"/>
</dbReference>
<evidence type="ECO:0000256" key="2">
    <source>
        <dbReference type="ARBA" id="ARBA00022737"/>
    </source>
</evidence>
<gene>
    <name evidence="5" type="ORF">BASA50_010677</name>
</gene>
<dbReference type="InterPro" id="IPR054080">
    <property type="entry name" value="TPR1-like_2nd"/>
</dbReference>
<keyword evidence="2" id="KW-0677">Repeat</keyword>
<dbReference type="PROSITE" id="PS00678">
    <property type="entry name" value="WD_REPEATS_1"/>
    <property type="match status" value="1"/>
</dbReference>
<dbReference type="InterPro" id="IPR051350">
    <property type="entry name" value="WD_repeat-ST_regulator"/>
</dbReference>
<dbReference type="SMART" id="SM00667">
    <property type="entry name" value="LisH"/>
    <property type="match status" value="1"/>
</dbReference>
<dbReference type="SUPFAM" id="SSF50978">
    <property type="entry name" value="WD40 repeat-like"/>
    <property type="match status" value="1"/>
</dbReference>
<name>A0ABQ8F0Y3_9FUNG</name>
<evidence type="ECO:0000313" key="6">
    <source>
        <dbReference type="Proteomes" id="UP001648503"/>
    </source>
</evidence>
<dbReference type="Pfam" id="PF23627">
    <property type="entry name" value="LisH_WDR26"/>
    <property type="match status" value="1"/>
</dbReference>
<dbReference type="Gene3D" id="2.130.10.10">
    <property type="entry name" value="YVTN repeat-like/Quinoprotein amine dehydrogenase"/>
    <property type="match status" value="3"/>
</dbReference>
<feature type="repeat" description="WD" evidence="3">
    <location>
        <begin position="492"/>
        <end position="518"/>
    </location>
</feature>
<keyword evidence="1 3" id="KW-0853">WD repeat</keyword>
<evidence type="ECO:0000259" key="4">
    <source>
        <dbReference type="Pfam" id="PF21889"/>
    </source>
</evidence>
<dbReference type="InterPro" id="IPR001680">
    <property type="entry name" value="WD40_rpt"/>
</dbReference>
<dbReference type="PANTHER" id="PTHR22838:SF0">
    <property type="entry name" value="WD REPEAT-CONTAINING PROTEIN 26"/>
    <property type="match status" value="1"/>
</dbReference>
<feature type="repeat" description="WD" evidence="3">
    <location>
        <begin position="519"/>
        <end position="550"/>
    </location>
</feature>